<accession>A0A2M7T7A1</accession>
<reference evidence="6" key="1">
    <citation type="submission" date="2017-09" db="EMBL/GenBank/DDBJ databases">
        <title>Depth-based differentiation of microbial function through sediment-hosted aquifers and enrichment of novel symbionts in the deep terrestrial subsurface.</title>
        <authorList>
            <person name="Probst A.J."/>
            <person name="Ladd B."/>
            <person name="Jarett J.K."/>
            <person name="Geller-Mcgrath D.E."/>
            <person name="Sieber C.M.K."/>
            <person name="Emerson J.B."/>
            <person name="Anantharaman K."/>
            <person name="Thomas B.C."/>
            <person name="Malmstrom R."/>
            <person name="Stieglmeier M."/>
            <person name="Klingl A."/>
            <person name="Woyke T."/>
            <person name="Ryan C.M."/>
            <person name="Banfield J.F."/>
        </authorList>
    </citation>
    <scope>NUCLEOTIDE SEQUENCE [LARGE SCALE GENOMIC DNA]</scope>
</reference>
<keyword evidence="2" id="KW-0645">Protease</keyword>
<protein>
    <recommendedName>
        <fullName evidence="7">Hydrogenase maturation protease</fullName>
    </recommendedName>
</protein>
<evidence type="ECO:0000313" key="6">
    <source>
        <dbReference type="Proteomes" id="UP000230956"/>
    </source>
</evidence>
<name>A0A2M7T7A1_9ACTN</name>
<dbReference type="EMBL" id="PFNG01000165">
    <property type="protein sequence ID" value="PIZ37776.1"/>
    <property type="molecule type" value="Genomic_DNA"/>
</dbReference>
<evidence type="ECO:0008006" key="7">
    <source>
        <dbReference type="Google" id="ProtNLM"/>
    </source>
</evidence>
<organism evidence="5 6">
    <name type="scientific">Candidatus Aquicultor secundus</name>
    <dbReference type="NCBI Taxonomy" id="1973895"/>
    <lineage>
        <taxon>Bacteria</taxon>
        <taxon>Bacillati</taxon>
        <taxon>Actinomycetota</taxon>
        <taxon>Candidatus Aquicultoria</taxon>
        <taxon>Candidatus Aquicultorales</taxon>
        <taxon>Candidatus Aquicultoraceae</taxon>
        <taxon>Candidatus Aquicultor</taxon>
    </lineage>
</organism>
<dbReference type="Pfam" id="PF01750">
    <property type="entry name" value="HycI"/>
    <property type="match status" value="1"/>
</dbReference>
<proteinExistence type="inferred from homology"/>
<keyword evidence="3" id="KW-0064">Aspartyl protease</keyword>
<dbReference type="GO" id="GO:0008047">
    <property type="term" value="F:enzyme activator activity"/>
    <property type="evidence" value="ECO:0007669"/>
    <property type="project" value="InterPro"/>
</dbReference>
<dbReference type="PRINTS" id="PR00446">
    <property type="entry name" value="HYDRGNUPTAKE"/>
</dbReference>
<dbReference type="NCBIfam" id="TIGR00072">
    <property type="entry name" value="hydrog_prot"/>
    <property type="match status" value="1"/>
</dbReference>
<dbReference type="GO" id="GO:0016485">
    <property type="term" value="P:protein processing"/>
    <property type="evidence" value="ECO:0007669"/>
    <property type="project" value="TreeGrafter"/>
</dbReference>
<evidence type="ECO:0000256" key="4">
    <source>
        <dbReference type="ARBA" id="ARBA00022801"/>
    </source>
</evidence>
<keyword evidence="4" id="KW-0378">Hydrolase</keyword>
<evidence type="ECO:0000256" key="3">
    <source>
        <dbReference type="ARBA" id="ARBA00022750"/>
    </source>
</evidence>
<dbReference type="Proteomes" id="UP000230956">
    <property type="component" value="Unassembled WGS sequence"/>
</dbReference>
<evidence type="ECO:0000256" key="1">
    <source>
        <dbReference type="ARBA" id="ARBA00006814"/>
    </source>
</evidence>
<dbReference type="PANTHER" id="PTHR30302">
    <property type="entry name" value="HYDROGENASE 1 MATURATION PROTEASE"/>
    <property type="match status" value="1"/>
</dbReference>
<comment type="caution">
    <text evidence="5">The sequence shown here is derived from an EMBL/GenBank/DDBJ whole genome shotgun (WGS) entry which is preliminary data.</text>
</comment>
<dbReference type="InterPro" id="IPR023430">
    <property type="entry name" value="Pept_HybD-like_dom_sf"/>
</dbReference>
<comment type="similarity">
    <text evidence="1">Belongs to the peptidase A31 family.</text>
</comment>
<dbReference type="GO" id="GO:0004190">
    <property type="term" value="F:aspartic-type endopeptidase activity"/>
    <property type="evidence" value="ECO:0007669"/>
    <property type="project" value="UniProtKB-KW"/>
</dbReference>
<dbReference type="SUPFAM" id="SSF53163">
    <property type="entry name" value="HybD-like"/>
    <property type="match status" value="1"/>
</dbReference>
<evidence type="ECO:0000313" key="5">
    <source>
        <dbReference type="EMBL" id="PIZ37776.1"/>
    </source>
</evidence>
<dbReference type="Gene3D" id="3.40.50.1450">
    <property type="entry name" value="HybD-like"/>
    <property type="match status" value="1"/>
</dbReference>
<sequence length="158" mass="16801">MNSRQKPKITVLGIGNTLMGDDGVGAAVVRDLSAEIDEPNVTMIVGETAGMGLVKHFRDSDIVIVVDSIATEAEPGTIFRFNPDEAGVLNLRSNNIHGMGVAYLVTNARLTGANPEVIVFGVQVGDVRPRDSELTPPVATAARRVCQLVLDELHSLNV</sequence>
<gene>
    <name evidence="5" type="ORF">COY37_06980</name>
</gene>
<evidence type="ECO:0000256" key="2">
    <source>
        <dbReference type="ARBA" id="ARBA00022670"/>
    </source>
</evidence>
<dbReference type="RefSeq" id="WP_286677493.1">
    <property type="nucleotide sequence ID" value="NZ_MNXI01000009.1"/>
</dbReference>
<dbReference type="AlphaFoldDB" id="A0A2M7T7A1"/>
<dbReference type="PANTHER" id="PTHR30302:SF1">
    <property type="entry name" value="HYDROGENASE 2 MATURATION PROTEASE"/>
    <property type="match status" value="1"/>
</dbReference>
<dbReference type="CDD" id="cd00518">
    <property type="entry name" value="H2MP"/>
    <property type="match status" value="1"/>
</dbReference>
<dbReference type="InterPro" id="IPR000671">
    <property type="entry name" value="Peptidase_A31"/>
</dbReference>